<organism evidence="1 2">
    <name type="scientific">Candidatus Azambacteria bacterium RIFCSPHIGHO2_01_FULL_40_24</name>
    <dbReference type="NCBI Taxonomy" id="1797301"/>
    <lineage>
        <taxon>Bacteria</taxon>
        <taxon>Candidatus Azamiibacteriota</taxon>
    </lineage>
</organism>
<sequence>MIVKMRIEHVIETLVEAMLPRFSADKKVLAMSIRISATKPDDFKKEVVHKAHILFHRPGNYTKVLWNITDSQKGYKGIPVWAVKSDHDSEWRTDGLASPMFHLGCQMTKELDPKARPIDCEVVARFDLMGEPKIVTIKDYKYDRDNRTFTIQWE</sequence>
<name>A0A1F5B227_9BACT</name>
<proteinExistence type="predicted"/>
<dbReference type="AlphaFoldDB" id="A0A1F5B227"/>
<evidence type="ECO:0000313" key="2">
    <source>
        <dbReference type="Proteomes" id="UP000176431"/>
    </source>
</evidence>
<protein>
    <submittedName>
        <fullName evidence="1">Uncharacterized protein</fullName>
    </submittedName>
</protein>
<accession>A0A1F5B227</accession>
<reference evidence="1 2" key="1">
    <citation type="journal article" date="2016" name="Nat. Commun.">
        <title>Thousands of microbial genomes shed light on interconnected biogeochemical processes in an aquifer system.</title>
        <authorList>
            <person name="Anantharaman K."/>
            <person name="Brown C.T."/>
            <person name="Hug L.A."/>
            <person name="Sharon I."/>
            <person name="Castelle C.J."/>
            <person name="Probst A.J."/>
            <person name="Thomas B.C."/>
            <person name="Singh A."/>
            <person name="Wilkins M.J."/>
            <person name="Karaoz U."/>
            <person name="Brodie E.L."/>
            <person name="Williams K.H."/>
            <person name="Hubbard S.S."/>
            <person name="Banfield J.F."/>
        </authorList>
    </citation>
    <scope>NUCLEOTIDE SEQUENCE [LARGE SCALE GENOMIC DNA]</scope>
</reference>
<dbReference type="Proteomes" id="UP000176431">
    <property type="component" value="Unassembled WGS sequence"/>
</dbReference>
<evidence type="ECO:0000313" key="1">
    <source>
        <dbReference type="EMBL" id="OGD24630.1"/>
    </source>
</evidence>
<comment type="caution">
    <text evidence="1">The sequence shown here is derived from an EMBL/GenBank/DDBJ whole genome shotgun (WGS) entry which is preliminary data.</text>
</comment>
<dbReference type="EMBL" id="MEYK01000037">
    <property type="protein sequence ID" value="OGD24630.1"/>
    <property type="molecule type" value="Genomic_DNA"/>
</dbReference>
<gene>
    <name evidence="1" type="ORF">A2819_00040</name>
</gene>